<dbReference type="SUPFAM" id="SSF53448">
    <property type="entry name" value="Nucleotide-diphospho-sugar transferases"/>
    <property type="match status" value="1"/>
</dbReference>
<sequence>MSNTYKIWAVIPAAGVGKRMQSAVPKQYLSINDKTILEHTIACFSTRTDISGIMIALSSEDEYFDNALLSKERGIYRTIGGNERSDSVLNALIALDELDVGDEDWVLVHDAARPCVEQVDINLLIQQCVKHKKGGILAMPVRDTMKRQSADTKTILHTESRDGLWHALTPQMFRLGELREALEQSVKDGFAVTDEASAMEHCGIHPLLIESSSSNIKVTRPTDLKLATFFLNEAGV</sequence>
<evidence type="ECO:0000256" key="7">
    <source>
        <dbReference type="HAMAP-Rule" id="MF_00108"/>
    </source>
</evidence>
<dbReference type="Gene3D" id="3.90.550.10">
    <property type="entry name" value="Spore Coat Polysaccharide Biosynthesis Protein SpsA, Chain A"/>
    <property type="match status" value="1"/>
</dbReference>
<accession>A0A6S6U2P2</accession>
<evidence type="ECO:0000256" key="5">
    <source>
        <dbReference type="ARBA" id="ARBA00022695"/>
    </source>
</evidence>
<comment type="catalytic activity">
    <reaction evidence="1 7">
        <text>2-C-methyl-D-erythritol 4-phosphate + CTP + H(+) = 4-CDP-2-C-methyl-D-erythritol + diphosphate</text>
        <dbReference type="Rhea" id="RHEA:13429"/>
        <dbReference type="ChEBI" id="CHEBI:15378"/>
        <dbReference type="ChEBI" id="CHEBI:33019"/>
        <dbReference type="ChEBI" id="CHEBI:37563"/>
        <dbReference type="ChEBI" id="CHEBI:57823"/>
        <dbReference type="ChEBI" id="CHEBI:58262"/>
        <dbReference type="EC" id="2.7.7.60"/>
    </reaction>
</comment>
<dbReference type="FunFam" id="3.90.550.10:FF:000003">
    <property type="entry name" value="2-C-methyl-D-erythritol 4-phosphate cytidylyltransferase"/>
    <property type="match status" value="1"/>
</dbReference>
<keyword evidence="6 7" id="KW-0414">Isoprene biosynthesis</keyword>
<evidence type="ECO:0000256" key="4">
    <source>
        <dbReference type="ARBA" id="ARBA00022679"/>
    </source>
</evidence>
<protein>
    <recommendedName>
        <fullName evidence="7">2-C-methyl-D-erythritol 4-phosphate cytidylyltransferase</fullName>
        <ecNumber evidence="7">2.7.7.60</ecNumber>
    </recommendedName>
    <alternativeName>
        <fullName evidence="7">4-diphosphocytidyl-2C-methyl-D-erythritol synthase</fullName>
    </alternativeName>
    <alternativeName>
        <fullName evidence="7">MEP cytidylyltransferase</fullName>
        <shortName evidence="7">MCT</shortName>
    </alternativeName>
</protein>
<dbReference type="InterPro" id="IPR018294">
    <property type="entry name" value="ISPD_synthase_CS"/>
</dbReference>
<dbReference type="EMBL" id="CACVAY010000152">
    <property type="protein sequence ID" value="CAA6828805.1"/>
    <property type="molecule type" value="Genomic_DNA"/>
</dbReference>
<comment type="similarity">
    <text evidence="3 7">Belongs to the IspD/TarI cytidylyltransferase family. IspD subfamily.</text>
</comment>
<evidence type="ECO:0000256" key="3">
    <source>
        <dbReference type="ARBA" id="ARBA00009789"/>
    </source>
</evidence>
<evidence type="ECO:0000256" key="2">
    <source>
        <dbReference type="ARBA" id="ARBA00004787"/>
    </source>
</evidence>
<dbReference type="NCBIfam" id="TIGR00453">
    <property type="entry name" value="ispD"/>
    <property type="match status" value="1"/>
</dbReference>
<evidence type="ECO:0000256" key="1">
    <source>
        <dbReference type="ARBA" id="ARBA00001282"/>
    </source>
</evidence>
<feature type="site" description="Transition state stabilizer" evidence="7">
    <location>
        <position position="19"/>
    </location>
</feature>
<feature type="site" description="Transition state stabilizer" evidence="7">
    <location>
        <position position="26"/>
    </location>
</feature>
<feature type="site" description="Positions MEP for the nucleophilic attack" evidence="7">
    <location>
        <position position="161"/>
    </location>
</feature>
<comment type="pathway">
    <text evidence="2 7">Isoprenoid biosynthesis; isopentenyl diphosphate biosynthesis via DXP pathway; isopentenyl diphosphate from 1-deoxy-D-xylulose 5-phosphate: step 2/6.</text>
</comment>
<dbReference type="Pfam" id="PF01128">
    <property type="entry name" value="IspD"/>
    <property type="match status" value="1"/>
</dbReference>
<proteinExistence type="inferred from homology"/>
<dbReference type="PANTHER" id="PTHR32125">
    <property type="entry name" value="2-C-METHYL-D-ERYTHRITOL 4-PHOSPHATE CYTIDYLYLTRANSFERASE, CHLOROPLASTIC"/>
    <property type="match status" value="1"/>
</dbReference>
<organism evidence="8">
    <name type="scientific">uncultured Thiotrichaceae bacterium</name>
    <dbReference type="NCBI Taxonomy" id="298394"/>
    <lineage>
        <taxon>Bacteria</taxon>
        <taxon>Pseudomonadati</taxon>
        <taxon>Pseudomonadota</taxon>
        <taxon>Gammaproteobacteria</taxon>
        <taxon>Thiotrichales</taxon>
        <taxon>Thiotrichaceae</taxon>
        <taxon>environmental samples</taxon>
    </lineage>
</organism>
<evidence type="ECO:0000313" key="8">
    <source>
        <dbReference type="EMBL" id="CAA6828805.1"/>
    </source>
</evidence>
<dbReference type="InterPro" id="IPR050088">
    <property type="entry name" value="IspD/TarI_cytidylyltransf_bact"/>
</dbReference>
<reference evidence="8" key="1">
    <citation type="submission" date="2020-01" db="EMBL/GenBank/DDBJ databases">
        <authorList>
            <person name="Meier V. D."/>
            <person name="Meier V D."/>
        </authorList>
    </citation>
    <scope>NUCLEOTIDE SEQUENCE</scope>
    <source>
        <strain evidence="8">HLG_WM_MAG_07</strain>
    </source>
</reference>
<comment type="function">
    <text evidence="7">Catalyzes the formation of 4-diphosphocytidyl-2-C-methyl-D-erythritol from CTP and 2-C-methyl-D-erythritol 4-phosphate (MEP).</text>
</comment>
<gene>
    <name evidence="7" type="primary">ispD</name>
    <name evidence="8" type="ORF">HELGO_WM27511</name>
</gene>
<dbReference type="InterPro" id="IPR034683">
    <property type="entry name" value="IspD/TarI"/>
</dbReference>
<dbReference type="PROSITE" id="PS01295">
    <property type="entry name" value="ISPD"/>
    <property type="match status" value="1"/>
</dbReference>
<dbReference type="InterPro" id="IPR001228">
    <property type="entry name" value="IspD"/>
</dbReference>
<dbReference type="EC" id="2.7.7.60" evidence="7"/>
<dbReference type="GO" id="GO:0050518">
    <property type="term" value="F:2-C-methyl-D-erythritol 4-phosphate cytidylyltransferase activity"/>
    <property type="evidence" value="ECO:0007669"/>
    <property type="project" value="UniProtKB-UniRule"/>
</dbReference>
<dbReference type="HAMAP" id="MF_00108">
    <property type="entry name" value="IspD"/>
    <property type="match status" value="1"/>
</dbReference>
<keyword evidence="4 7" id="KW-0808">Transferase</keyword>
<dbReference type="GO" id="GO:0019288">
    <property type="term" value="P:isopentenyl diphosphate biosynthetic process, methylerythritol 4-phosphate pathway"/>
    <property type="evidence" value="ECO:0007669"/>
    <property type="project" value="UniProtKB-UniRule"/>
</dbReference>
<keyword evidence="5 7" id="KW-0548">Nucleotidyltransferase</keyword>
<dbReference type="CDD" id="cd02516">
    <property type="entry name" value="CDP-ME_synthetase"/>
    <property type="match status" value="1"/>
</dbReference>
<dbReference type="UniPathway" id="UPA00056">
    <property type="reaction ID" value="UER00093"/>
</dbReference>
<feature type="site" description="Positions MEP for the nucleophilic attack" evidence="7">
    <location>
        <position position="217"/>
    </location>
</feature>
<dbReference type="InterPro" id="IPR029044">
    <property type="entry name" value="Nucleotide-diphossugar_trans"/>
</dbReference>
<dbReference type="PANTHER" id="PTHR32125:SF4">
    <property type="entry name" value="2-C-METHYL-D-ERYTHRITOL 4-PHOSPHATE CYTIDYLYLTRANSFERASE, CHLOROPLASTIC"/>
    <property type="match status" value="1"/>
</dbReference>
<evidence type="ECO:0000256" key="6">
    <source>
        <dbReference type="ARBA" id="ARBA00023229"/>
    </source>
</evidence>
<dbReference type="AlphaFoldDB" id="A0A6S6U2P2"/>
<name>A0A6S6U2P2_9GAMM</name>